<reference evidence="1 2" key="1">
    <citation type="submission" date="2016-08" db="EMBL/GenBank/DDBJ databases">
        <authorList>
            <person name="Loux V."/>
            <person name="Rue O."/>
        </authorList>
    </citation>
    <scope>NUCLEOTIDE SEQUENCE [LARGE SCALE GENOMIC DNA]</scope>
    <source>
        <strain evidence="1 2">AFSSA_08CEB44bac</strain>
    </source>
</reference>
<evidence type="ECO:0000313" key="1">
    <source>
        <dbReference type="EMBL" id="SCL92682.1"/>
    </source>
</evidence>
<evidence type="ECO:0000313" key="2">
    <source>
        <dbReference type="Proteomes" id="UP000242164"/>
    </source>
</evidence>
<sequence>MNEVIGEVVIGLCEFVAEVFAYGNTEQEKKEKEQL</sequence>
<dbReference type="AlphaFoldDB" id="A0AAX2CH67"/>
<proteinExistence type="predicted"/>
<dbReference type="Proteomes" id="UP000242164">
    <property type="component" value="Unassembled WGS sequence"/>
</dbReference>
<name>A0AAX2CH67_9BACI</name>
<dbReference type="EMBL" id="FMIK01000024">
    <property type="protein sequence ID" value="SCL92682.1"/>
    <property type="molecule type" value="Genomic_DNA"/>
</dbReference>
<comment type="caution">
    <text evidence="1">The sequence shown here is derived from an EMBL/GenBank/DDBJ whole genome shotgun (WGS) entry which is preliminary data.</text>
</comment>
<gene>
    <name evidence="1" type="ORF">BCB44BAC_02101</name>
</gene>
<organism evidence="1 2">
    <name type="scientific">Bacillus cytotoxicus</name>
    <dbReference type="NCBI Taxonomy" id="580165"/>
    <lineage>
        <taxon>Bacteria</taxon>
        <taxon>Bacillati</taxon>
        <taxon>Bacillota</taxon>
        <taxon>Bacilli</taxon>
        <taxon>Bacillales</taxon>
        <taxon>Bacillaceae</taxon>
        <taxon>Bacillus</taxon>
        <taxon>Bacillus cereus group</taxon>
    </lineage>
</organism>
<accession>A0AAX2CH67</accession>
<protein>
    <submittedName>
        <fullName evidence="1">Uncharacterized protein</fullName>
    </submittedName>
</protein>